<name>A0A9N9HMU4_9GLOM</name>
<dbReference type="Pfam" id="PF00646">
    <property type="entry name" value="F-box"/>
    <property type="match status" value="1"/>
</dbReference>
<dbReference type="EMBL" id="CAJVQA010010431">
    <property type="protein sequence ID" value="CAG8696775.1"/>
    <property type="molecule type" value="Genomic_DNA"/>
</dbReference>
<organism evidence="2 3">
    <name type="scientific">Cetraspora pellucida</name>
    <dbReference type="NCBI Taxonomy" id="1433469"/>
    <lineage>
        <taxon>Eukaryota</taxon>
        <taxon>Fungi</taxon>
        <taxon>Fungi incertae sedis</taxon>
        <taxon>Mucoromycota</taxon>
        <taxon>Glomeromycotina</taxon>
        <taxon>Glomeromycetes</taxon>
        <taxon>Diversisporales</taxon>
        <taxon>Gigasporaceae</taxon>
        <taxon>Cetraspora</taxon>
    </lineage>
</organism>
<dbReference type="Proteomes" id="UP000789759">
    <property type="component" value="Unassembled WGS sequence"/>
</dbReference>
<dbReference type="OrthoDB" id="2399195at2759"/>
<feature type="domain" description="F-box" evidence="1">
    <location>
        <begin position="25"/>
        <end position="73"/>
    </location>
</feature>
<protein>
    <submittedName>
        <fullName evidence="2">15675_t:CDS:1</fullName>
    </submittedName>
</protein>
<dbReference type="SUPFAM" id="SSF81383">
    <property type="entry name" value="F-box domain"/>
    <property type="match status" value="1"/>
</dbReference>
<gene>
    <name evidence="2" type="ORF">CPELLU_LOCUS11607</name>
</gene>
<evidence type="ECO:0000259" key="1">
    <source>
        <dbReference type="PROSITE" id="PS50181"/>
    </source>
</evidence>
<dbReference type="AlphaFoldDB" id="A0A9N9HMU4"/>
<accession>A0A9N9HMU4</accession>
<sequence length="290" mass="33939">MVFKLCYSNPSFINSTIHVDSIDSISSLLTLPNELLLLLFETLDIPTILSLSNVCNKFLLIAQVCLAKRFKTSNLELTLLLDQEYRRKNHINFSFDHFDSKTERFVFTPKKDKAMRFINSRMIGCPKLRRIQLSGFDNNNTFIDKNLLQKACTLPIESNNSILQKISSEYRIGRGSTHLKSTYTFTYSISDSPPPFTISTRRGERWIKPLRFECSPCFFYPHEPIAHKIIMDLIHFKKKNQNKKHNMHLLNLSETSLCSIESERDDDAITEQRQRTSLTRLKRYYRGVRR</sequence>
<evidence type="ECO:0000313" key="2">
    <source>
        <dbReference type="EMBL" id="CAG8696775.1"/>
    </source>
</evidence>
<comment type="caution">
    <text evidence="2">The sequence shown here is derived from an EMBL/GenBank/DDBJ whole genome shotgun (WGS) entry which is preliminary data.</text>
</comment>
<dbReference type="PROSITE" id="PS50181">
    <property type="entry name" value="FBOX"/>
    <property type="match status" value="1"/>
</dbReference>
<reference evidence="2" key="1">
    <citation type="submission" date="2021-06" db="EMBL/GenBank/DDBJ databases">
        <authorList>
            <person name="Kallberg Y."/>
            <person name="Tangrot J."/>
            <person name="Rosling A."/>
        </authorList>
    </citation>
    <scope>NUCLEOTIDE SEQUENCE</scope>
    <source>
        <strain evidence="2">FL966</strain>
    </source>
</reference>
<dbReference type="InterPro" id="IPR001810">
    <property type="entry name" value="F-box_dom"/>
</dbReference>
<dbReference type="InterPro" id="IPR036047">
    <property type="entry name" value="F-box-like_dom_sf"/>
</dbReference>
<evidence type="ECO:0000313" key="3">
    <source>
        <dbReference type="Proteomes" id="UP000789759"/>
    </source>
</evidence>
<keyword evidence="3" id="KW-1185">Reference proteome</keyword>
<proteinExistence type="predicted"/>